<dbReference type="AlphaFoldDB" id="A0A0C5JME3"/>
<feature type="domain" description="HigA2-like helix-turn-helix" evidence="1">
    <location>
        <begin position="11"/>
        <end position="89"/>
    </location>
</feature>
<gene>
    <name evidence="2" type="ORF">PG1C_08915</name>
</gene>
<dbReference type="Gene3D" id="1.10.260.40">
    <property type="entry name" value="lambda repressor-like DNA-binding domains"/>
    <property type="match status" value="1"/>
</dbReference>
<evidence type="ECO:0000259" key="1">
    <source>
        <dbReference type="Pfam" id="PF13744"/>
    </source>
</evidence>
<dbReference type="PATRIC" id="fig|1565605.3.peg.1891"/>
<accession>A0A0C5JME3</accession>
<dbReference type="GO" id="GO:0003677">
    <property type="term" value="F:DNA binding"/>
    <property type="evidence" value="ECO:0007669"/>
    <property type="project" value="InterPro"/>
</dbReference>
<dbReference type="EMBL" id="CP010554">
    <property type="protein sequence ID" value="AJP48536.1"/>
    <property type="molecule type" value="Genomic_DNA"/>
</dbReference>
<evidence type="ECO:0000313" key="2">
    <source>
        <dbReference type="EMBL" id="AJP48536.1"/>
    </source>
</evidence>
<dbReference type="KEGG" id="rbu:PG1C_08915"/>
<keyword evidence="3" id="KW-1185">Reference proteome</keyword>
<organism evidence="2 3">
    <name type="scientific">Rugosibacter aromaticivorans</name>
    <dbReference type="NCBI Taxonomy" id="1565605"/>
    <lineage>
        <taxon>Bacteria</taxon>
        <taxon>Pseudomonadati</taxon>
        <taxon>Pseudomonadota</taxon>
        <taxon>Betaproteobacteria</taxon>
        <taxon>Nitrosomonadales</taxon>
        <taxon>Sterolibacteriaceae</taxon>
        <taxon>Rugosibacter</taxon>
    </lineage>
</organism>
<dbReference type="InterPro" id="IPR039554">
    <property type="entry name" value="HigA2-like_HTH"/>
</dbReference>
<dbReference type="Pfam" id="PF13744">
    <property type="entry name" value="HTH_37"/>
    <property type="match status" value="1"/>
</dbReference>
<protein>
    <submittedName>
        <fullName evidence="2">XRE family transcriptional regulator</fullName>
    </submittedName>
</protein>
<sequence>MIEIEESSGNVYADLGMADADEMIVKAQLATKIGEIIKGRKWSQQQAADVLGIPQPKLSKMLRGQFRGISEAKMLDCLVRLGRNVQIVVGPARRAASSGRVAVVFAV</sequence>
<name>A0A0C5JME3_9PROT</name>
<dbReference type="HOGENOM" id="CLU_163934_0_0_4"/>
<proteinExistence type="predicted"/>
<evidence type="ECO:0000313" key="3">
    <source>
        <dbReference type="Proteomes" id="UP000061603"/>
    </source>
</evidence>
<reference evidence="2 3" key="1">
    <citation type="journal article" date="2015" name="Genome Announc.">
        <title>Complete Genome Sequence of a Novel Bacterium within the Family Rhodocyclaceae That Degrades Polycyclic Aromatic Hydrocarbons.</title>
        <authorList>
            <person name="Singleton D.R."/>
            <person name="Dickey A.N."/>
            <person name="Scholl E.H."/>
            <person name="Wright F.A."/>
            <person name="Aitken M.D."/>
        </authorList>
    </citation>
    <scope>NUCLEOTIDE SEQUENCE [LARGE SCALE GENOMIC DNA]</scope>
    <source>
        <strain evidence="3">PG1-Ca6</strain>
    </source>
</reference>
<dbReference type="SUPFAM" id="SSF47413">
    <property type="entry name" value="lambda repressor-like DNA-binding domains"/>
    <property type="match status" value="1"/>
</dbReference>
<dbReference type="InterPro" id="IPR010982">
    <property type="entry name" value="Lambda_DNA-bd_dom_sf"/>
</dbReference>
<dbReference type="RefSeq" id="WP_202634486.1">
    <property type="nucleotide sequence ID" value="NZ_CP010554.1"/>
</dbReference>
<dbReference type="Proteomes" id="UP000061603">
    <property type="component" value="Chromosome"/>
</dbReference>